<reference evidence="1" key="1">
    <citation type="submission" date="2023-03" db="EMBL/GenBank/DDBJ databases">
        <title>Chromosome-level genomes of two armyworms, Mythimna separata and Mythimna loreyi, provide insights into the biosynthesis and reception of sex pheromones.</title>
        <authorList>
            <person name="Zhao H."/>
        </authorList>
    </citation>
    <scope>NUCLEOTIDE SEQUENCE</scope>
    <source>
        <strain evidence="1">BeijingLab</strain>
    </source>
</reference>
<keyword evidence="2" id="KW-1185">Reference proteome</keyword>
<proteinExistence type="predicted"/>
<evidence type="ECO:0000313" key="2">
    <source>
        <dbReference type="Proteomes" id="UP001231649"/>
    </source>
</evidence>
<gene>
    <name evidence="1" type="ORF">PYW08_008940</name>
</gene>
<accession>A0ACC2QEU6</accession>
<protein>
    <submittedName>
        <fullName evidence="1">Uncharacterized protein</fullName>
    </submittedName>
</protein>
<sequence>MQRNARLSQRIAQEAQLLAEEKWIIETLRKLKQQRNSLQIERLHLENLRATLKNKDLRNLITAEKPAAVVPETSSQAPEQAAPPEEQMITTLSQFDVPMAGIDDEMCNNVKLNLSVTDSVFTNQQFNTLDMEEDEEDLDNGLGDEEDIENTLIDMNMLMQANPR</sequence>
<comment type="caution">
    <text evidence="1">The sequence shown here is derived from an EMBL/GenBank/DDBJ whole genome shotgun (WGS) entry which is preliminary data.</text>
</comment>
<evidence type="ECO:0000313" key="1">
    <source>
        <dbReference type="EMBL" id="KAJ8711986.1"/>
    </source>
</evidence>
<dbReference type="Proteomes" id="UP001231649">
    <property type="component" value="Chromosome 22"/>
</dbReference>
<dbReference type="EMBL" id="CM056798">
    <property type="protein sequence ID" value="KAJ8711986.1"/>
    <property type="molecule type" value="Genomic_DNA"/>
</dbReference>
<name>A0ACC2QEU6_9NEOP</name>
<organism evidence="1 2">
    <name type="scientific">Mythimna loreyi</name>
    <dbReference type="NCBI Taxonomy" id="667449"/>
    <lineage>
        <taxon>Eukaryota</taxon>
        <taxon>Metazoa</taxon>
        <taxon>Ecdysozoa</taxon>
        <taxon>Arthropoda</taxon>
        <taxon>Hexapoda</taxon>
        <taxon>Insecta</taxon>
        <taxon>Pterygota</taxon>
        <taxon>Neoptera</taxon>
        <taxon>Endopterygota</taxon>
        <taxon>Lepidoptera</taxon>
        <taxon>Glossata</taxon>
        <taxon>Ditrysia</taxon>
        <taxon>Noctuoidea</taxon>
        <taxon>Noctuidae</taxon>
        <taxon>Noctuinae</taxon>
        <taxon>Hadenini</taxon>
        <taxon>Mythimna</taxon>
    </lineage>
</organism>